<evidence type="ECO:0000313" key="2">
    <source>
        <dbReference type="Proteomes" id="UP000054166"/>
    </source>
</evidence>
<reference evidence="1 2" key="1">
    <citation type="submission" date="2014-04" db="EMBL/GenBank/DDBJ databases">
        <authorList>
            <consortium name="DOE Joint Genome Institute"/>
            <person name="Kuo A."/>
            <person name="Tarkka M."/>
            <person name="Buscot F."/>
            <person name="Kohler A."/>
            <person name="Nagy L.G."/>
            <person name="Floudas D."/>
            <person name="Copeland A."/>
            <person name="Barry K.W."/>
            <person name="Cichocki N."/>
            <person name="Veneault-Fourrey C."/>
            <person name="LaButti K."/>
            <person name="Lindquist E.A."/>
            <person name="Lipzen A."/>
            <person name="Lundell T."/>
            <person name="Morin E."/>
            <person name="Murat C."/>
            <person name="Sun H."/>
            <person name="Tunlid A."/>
            <person name="Henrissat B."/>
            <person name="Grigoriev I.V."/>
            <person name="Hibbett D.S."/>
            <person name="Martin F."/>
            <person name="Nordberg H.P."/>
            <person name="Cantor M.N."/>
            <person name="Hua S.X."/>
        </authorList>
    </citation>
    <scope>NUCLEOTIDE SEQUENCE [LARGE SCALE GENOMIC DNA]</scope>
    <source>
        <strain evidence="1 2">F 1598</strain>
    </source>
</reference>
<dbReference type="HOGENOM" id="CLU_2758692_0_0_1"/>
<dbReference type="Proteomes" id="UP000054166">
    <property type="component" value="Unassembled WGS sequence"/>
</dbReference>
<evidence type="ECO:0000313" key="1">
    <source>
        <dbReference type="EMBL" id="KIM81592.1"/>
    </source>
</evidence>
<dbReference type="EMBL" id="KN832998">
    <property type="protein sequence ID" value="KIM81592.1"/>
    <property type="molecule type" value="Genomic_DNA"/>
</dbReference>
<name>A0A0C3BW80_PILCF</name>
<accession>A0A0C3BW80</accession>
<proteinExistence type="predicted"/>
<sequence>MFLDQASLSSAVKERICPTCSIYLSLYRRASHLLNGPHETCTMTPSHDLMSQNPLLSLPSAVPQLSHQYV</sequence>
<reference evidence="2" key="2">
    <citation type="submission" date="2015-01" db="EMBL/GenBank/DDBJ databases">
        <title>Evolutionary Origins and Diversification of the Mycorrhizal Mutualists.</title>
        <authorList>
            <consortium name="DOE Joint Genome Institute"/>
            <consortium name="Mycorrhizal Genomics Consortium"/>
            <person name="Kohler A."/>
            <person name="Kuo A."/>
            <person name="Nagy L.G."/>
            <person name="Floudas D."/>
            <person name="Copeland A."/>
            <person name="Barry K.W."/>
            <person name="Cichocki N."/>
            <person name="Veneault-Fourrey C."/>
            <person name="LaButti K."/>
            <person name="Lindquist E.A."/>
            <person name="Lipzen A."/>
            <person name="Lundell T."/>
            <person name="Morin E."/>
            <person name="Murat C."/>
            <person name="Riley R."/>
            <person name="Ohm R."/>
            <person name="Sun H."/>
            <person name="Tunlid A."/>
            <person name="Henrissat B."/>
            <person name="Grigoriev I.V."/>
            <person name="Hibbett D.S."/>
            <person name="Martin F."/>
        </authorList>
    </citation>
    <scope>NUCLEOTIDE SEQUENCE [LARGE SCALE GENOMIC DNA]</scope>
    <source>
        <strain evidence="2">F 1598</strain>
    </source>
</reference>
<dbReference type="AlphaFoldDB" id="A0A0C3BW80"/>
<protein>
    <submittedName>
        <fullName evidence="1">Uncharacterized protein</fullName>
    </submittedName>
</protein>
<gene>
    <name evidence="1" type="ORF">PILCRDRAFT_497103</name>
</gene>
<keyword evidence="2" id="KW-1185">Reference proteome</keyword>
<dbReference type="InParanoid" id="A0A0C3BW80"/>
<organism evidence="1 2">
    <name type="scientific">Piloderma croceum (strain F 1598)</name>
    <dbReference type="NCBI Taxonomy" id="765440"/>
    <lineage>
        <taxon>Eukaryota</taxon>
        <taxon>Fungi</taxon>
        <taxon>Dikarya</taxon>
        <taxon>Basidiomycota</taxon>
        <taxon>Agaricomycotina</taxon>
        <taxon>Agaricomycetes</taxon>
        <taxon>Agaricomycetidae</taxon>
        <taxon>Atheliales</taxon>
        <taxon>Atheliaceae</taxon>
        <taxon>Piloderma</taxon>
    </lineage>
</organism>